<protein>
    <recommendedName>
        <fullName evidence="4">BNR repeat-like domain-containing protein</fullName>
    </recommendedName>
</protein>
<keyword evidence="1" id="KW-1133">Transmembrane helix</keyword>
<proteinExistence type="predicted"/>
<sequence>MKELRELFEEAVDSAPPSRLVADEVYAAGRRRRRRRTVTNCAFAVALVLAAGTVVASMVRQEPSVSGDMRIYQKQSLPGVLPHPGERINWARAADARHLYLMMSTQCPSKPCAKDLMQLVGSDDGGRTWSDRGGPMNVASFAVLGPGRLLAAVLPEPPDAGGSTLQVSTDGGRIWHKVLRASAVEGVSTGSTAVCWPESDKVTEPCTVHALDPVSHRIARLANQPPVTQGEGLSIAQSAGRLWASGVDPATGWPAVAMSRDAGRSWVTKVFADAPACPPEGCPAPSLATDVGPTGYAVIDGARRRAVYRYVENGGQAGGGWHRVPGVDNVPADPDGSPSFVTSDGTHVLSEVLPQRGQNVDGYRWWAARSDGVYQPVELAGLPATVHSVRRTLDGWYYTHSYTDGVLYGSTDGWQWSPVARGS</sequence>
<dbReference type="Gene3D" id="2.120.10.10">
    <property type="match status" value="1"/>
</dbReference>
<keyword evidence="1" id="KW-0812">Transmembrane</keyword>
<evidence type="ECO:0000256" key="1">
    <source>
        <dbReference type="SAM" id="Phobius"/>
    </source>
</evidence>
<dbReference type="AlphaFoldDB" id="A0A1C5IHT1"/>
<dbReference type="CDD" id="cd15482">
    <property type="entry name" value="Sialidase_non-viral"/>
    <property type="match status" value="1"/>
</dbReference>
<feature type="transmembrane region" description="Helical" evidence="1">
    <location>
        <begin position="38"/>
        <end position="59"/>
    </location>
</feature>
<reference evidence="2 3" key="1">
    <citation type="submission" date="2016-06" db="EMBL/GenBank/DDBJ databases">
        <authorList>
            <person name="Kjaerup R.B."/>
            <person name="Dalgaard T.S."/>
            <person name="Juul-Madsen H.R."/>
        </authorList>
    </citation>
    <scope>NUCLEOTIDE SEQUENCE [LARGE SCALE GENOMIC DNA]</scope>
    <source>
        <strain evidence="2 3">DSM 43904</strain>
    </source>
</reference>
<dbReference type="RefSeq" id="WP_157748210.1">
    <property type="nucleotide sequence ID" value="NZ_LT607750.1"/>
</dbReference>
<name>A0A1C5IHT1_9ACTN</name>
<gene>
    <name evidence="2" type="ORF">GA0070609_3354</name>
</gene>
<evidence type="ECO:0000313" key="2">
    <source>
        <dbReference type="EMBL" id="SCG57775.1"/>
    </source>
</evidence>
<dbReference type="EMBL" id="LT607750">
    <property type="protein sequence ID" value="SCG57775.1"/>
    <property type="molecule type" value="Genomic_DNA"/>
</dbReference>
<organism evidence="2 3">
    <name type="scientific">Micromonospora echinaurantiaca</name>
    <dbReference type="NCBI Taxonomy" id="47857"/>
    <lineage>
        <taxon>Bacteria</taxon>
        <taxon>Bacillati</taxon>
        <taxon>Actinomycetota</taxon>
        <taxon>Actinomycetes</taxon>
        <taxon>Micromonosporales</taxon>
        <taxon>Micromonosporaceae</taxon>
        <taxon>Micromonospora</taxon>
    </lineage>
</organism>
<evidence type="ECO:0000313" key="3">
    <source>
        <dbReference type="Proteomes" id="UP000198217"/>
    </source>
</evidence>
<keyword evidence="3" id="KW-1185">Reference proteome</keyword>
<accession>A0A1C5IHT1</accession>
<evidence type="ECO:0008006" key="4">
    <source>
        <dbReference type="Google" id="ProtNLM"/>
    </source>
</evidence>
<keyword evidence="1" id="KW-0472">Membrane</keyword>
<dbReference type="Proteomes" id="UP000198217">
    <property type="component" value="Chromosome I"/>
</dbReference>
<dbReference type="SUPFAM" id="SSF110296">
    <property type="entry name" value="Oligoxyloglucan reducing end-specific cellobiohydrolase"/>
    <property type="match status" value="1"/>
</dbReference>